<reference evidence="1 2" key="1">
    <citation type="journal article" date="2013" name="Genome Announc.">
        <title>Draft Genome Sequence of Cesiribacter andamanensis Strain AMV16T, Isolated from a Soil Sample from a Mud Volcano in the Andaman Islands, India.</title>
        <authorList>
            <person name="Shivaji S."/>
            <person name="Ara S."/>
            <person name="Begum Z."/>
            <person name="Srinivas T.N."/>
            <person name="Singh A."/>
            <person name="Kumar Pinnaka A."/>
        </authorList>
    </citation>
    <scope>NUCLEOTIDE SEQUENCE [LARGE SCALE GENOMIC DNA]</scope>
    <source>
        <strain evidence="1 2">AMV16</strain>
    </source>
</reference>
<gene>
    <name evidence="1" type="ORF">ADICEAN_02072</name>
</gene>
<dbReference type="EMBL" id="AODQ01000045">
    <property type="protein sequence ID" value="EMR02797.1"/>
    <property type="molecule type" value="Genomic_DNA"/>
</dbReference>
<dbReference type="eggNOG" id="COG1555">
    <property type="taxonomic scope" value="Bacteria"/>
</dbReference>
<organism evidence="1 2">
    <name type="scientific">Cesiribacter andamanensis AMV16</name>
    <dbReference type="NCBI Taxonomy" id="1279009"/>
    <lineage>
        <taxon>Bacteria</taxon>
        <taxon>Pseudomonadati</taxon>
        <taxon>Bacteroidota</taxon>
        <taxon>Cytophagia</taxon>
        <taxon>Cytophagales</taxon>
        <taxon>Cesiribacteraceae</taxon>
        <taxon>Cesiribacter</taxon>
    </lineage>
</organism>
<comment type="caution">
    <text evidence="1">The sequence shown here is derived from an EMBL/GenBank/DDBJ whole genome shotgun (WGS) entry which is preliminary data.</text>
</comment>
<keyword evidence="2" id="KW-1185">Reference proteome</keyword>
<protein>
    <recommendedName>
        <fullName evidence="3">Bacteroidetes-specific membrane protein</fullName>
    </recommendedName>
</protein>
<accession>M7N6A2</accession>
<dbReference type="AlphaFoldDB" id="M7N6A2"/>
<proteinExistence type="predicted"/>
<evidence type="ECO:0008006" key="3">
    <source>
        <dbReference type="Google" id="ProtNLM"/>
    </source>
</evidence>
<dbReference type="Proteomes" id="UP000011910">
    <property type="component" value="Unassembled WGS sequence"/>
</dbReference>
<dbReference type="STRING" id="1279009.ADICEAN_02072"/>
<name>M7N6A2_9BACT</name>
<evidence type="ECO:0000313" key="2">
    <source>
        <dbReference type="Proteomes" id="UP000011910"/>
    </source>
</evidence>
<evidence type="ECO:0000313" key="1">
    <source>
        <dbReference type="EMBL" id="EMR02797.1"/>
    </source>
</evidence>
<sequence>MLSVGGTAQLLPSLRFGGSVYNITQSRLHEETGEYLPTLMRAGLLWQPLELLRLVVQTDKDVDYPASFRTGLEYQLRSFLYLRTGLSTQPLSLHGGLGFWPGRFRMDYALQHHAHLGVQHQLSVGLKLQTE</sequence>